<keyword evidence="2" id="KW-1015">Disulfide bond</keyword>
<dbReference type="PANTHER" id="PTHR11311:SF15">
    <property type="entry name" value="SPONDIN-2"/>
    <property type="match status" value="1"/>
</dbReference>
<organism evidence="5 6">
    <name type="scientific">Trichinella nativa</name>
    <dbReference type="NCBI Taxonomy" id="6335"/>
    <lineage>
        <taxon>Eukaryota</taxon>
        <taxon>Metazoa</taxon>
        <taxon>Ecdysozoa</taxon>
        <taxon>Nematoda</taxon>
        <taxon>Enoplea</taxon>
        <taxon>Dorylaimia</taxon>
        <taxon>Trichinellida</taxon>
        <taxon>Trichinellidae</taxon>
        <taxon>Trichinella</taxon>
    </lineage>
</organism>
<dbReference type="AlphaFoldDB" id="A0A1Y3ETB8"/>
<dbReference type="Proteomes" id="UP000243006">
    <property type="component" value="Unassembled WGS sequence"/>
</dbReference>
<dbReference type="InterPro" id="IPR044004">
    <property type="entry name" value="TSP1_spondin_dom"/>
</dbReference>
<dbReference type="InterPro" id="IPR051418">
    <property type="entry name" value="Spondin/Thrombospondin_T1"/>
</dbReference>
<dbReference type="EMBL" id="LVZM01005263">
    <property type="protein sequence ID" value="OUC47106.1"/>
    <property type="molecule type" value="Genomic_DNA"/>
</dbReference>
<dbReference type="SMART" id="SM00209">
    <property type="entry name" value="TSP1"/>
    <property type="match status" value="2"/>
</dbReference>
<accession>A0A1Y3ETB8</accession>
<name>A0A1Y3ETB8_9BILA</name>
<keyword evidence="3" id="KW-0325">Glycoprotein</keyword>
<reference evidence="5 6" key="1">
    <citation type="submission" date="2015-04" db="EMBL/GenBank/DDBJ databases">
        <title>Draft genome of the roundworm Trichinella nativa.</title>
        <authorList>
            <person name="Mitreva M."/>
        </authorList>
    </citation>
    <scope>NUCLEOTIDE SEQUENCE [LARGE SCALE GENOMIC DNA]</scope>
    <source>
        <strain evidence="5 6">ISS45</strain>
    </source>
</reference>
<dbReference type="GO" id="GO:0007155">
    <property type="term" value="P:cell adhesion"/>
    <property type="evidence" value="ECO:0007669"/>
    <property type="project" value="TreeGrafter"/>
</dbReference>
<sequence>MSKVDTGQPVDCVVSGWSDWSECSQTCGRGRRERVRTVVTPARNGGQPCPVDLVEKARCRLRPCAIVCRIGHWSEWSACSANCGTGVQMRQRSAKSSDRRSECPPHQTEKRICVVNNC</sequence>
<dbReference type="GO" id="GO:0031012">
    <property type="term" value="C:extracellular matrix"/>
    <property type="evidence" value="ECO:0007669"/>
    <property type="project" value="TreeGrafter"/>
</dbReference>
<dbReference type="Gene3D" id="2.20.100.10">
    <property type="entry name" value="Thrombospondin type-1 (TSP1) repeat"/>
    <property type="match status" value="2"/>
</dbReference>
<feature type="domain" description="Spondin-like TSP1" evidence="4">
    <location>
        <begin position="12"/>
        <end position="64"/>
    </location>
</feature>
<evidence type="ECO:0000256" key="2">
    <source>
        <dbReference type="ARBA" id="ARBA00023157"/>
    </source>
</evidence>
<dbReference type="Pfam" id="PF00090">
    <property type="entry name" value="TSP_1"/>
    <property type="match status" value="1"/>
</dbReference>
<comment type="caution">
    <text evidence="5">The sequence shown here is derived from an EMBL/GenBank/DDBJ whole genome shotgun (WGS) entry which is preliminary data.</text>
</comment>
<evidence type="ECO:0000259" key="4">
    <source>
        <dbReference type="Pfam" id="PF19028"/>
    </source>
</evidence>
<proteinExistence type="predicted"/>
<dbReference type="Pfam" id="PF19028">
    <property type="entry name" value="TSP1_spondin"/>
    <property type="match status" value="1"/>
</dbReference>
<dbReference type="FunFam" id="2.20.100.10:FF:000026">
    <property type="entry name" value="Spondin 1"/>
    <property type="match status" value="1"/>
</dbReference>
<evidence type="ECO:0000313" key="5">
    <source>
        <dbReference type="EMBL" id="OUC47106.1"/>
    </source>
</evidence>
<gene>
    <name evidence="5" type="ORF">D917_07181</name>
</gene>
<dbReference type="InterPro" id="IPR000884">
    <property type="entry name" value="TSP1_rpt"/>
</dbReference>
<evidence type="ECO:0000256" key="3">
    <source>
        <dbReference type="ARBA" id="ARBA00023180"/>
    </source>
</evidence>
<evidence type="ECO:0000256" key="1">
    <source>
        <dbReference type="ARBA" id="ARBA00022729"/>
    </source>
</evidence>
<dbReference type="PROSITE" id="PS50092">
    <property type="entry name" value="TSP1"/>
    <property type="match status" value="2"/>
</dbReference>
<dbReference type="PANTHER" id="PTHR11311">
    <property type="entry name" value="SPONDIN"/>
    <property type="match status" value="1"/>
</dbReference>
<keyword evidence="1" id="KW-0732">Signal</keyword>
<dbReference type="SUPFAM" id="SSF82895">
    <property type="entry name" value="TSP-1 type 1 repeat"/>
    <property type="match status" value="2"/>
</dbReference>
<protein>
    <submittedName>
        <fullName evidence="5">Putative thrombospondin type 1 domain protein</fullName>
    </submittedName>
</protein>
<dbReference type="InterPro" id="IPR036383">
    <property type="entry name" value="TSP1_rpt_sf"/>
</dbReference>
<evidence type="ECO:0000313" key="6">
    <source>
        <dbReference type="Proteomes" id="UP000243006"/>
    </source>
</evidence>